<name>A0A6J7WXZ3_9CAUD</name>
<evidence type="ECO:0000256" key="1">
    <source>
        <dbReference type="SAM" id="MobiDB-lite"/>
    </source>
</evidence>
<evidence type="ECO:0000313" key="2">
    <source>
        <dbReference type="EMBL" id="CAB5222846.1"/>
    </source>
</evidence>
<sequence length="160" mass="18551">MQNNPATQFRPTDLDHEIRNNDSRQTRKLISAQKDLQDALVAYIDAETKQQYVWMRERSTMRNPHPDCRSKCPLENELRDSTRKDCLSCVGCRNRASNFRNARCHDFDEALRVLAEMRAMVDLDGEALRIWVALNGNNPPKTKPADHDIRLDPPVPTFME</sequence>
<feature type="compositionally biased region" description="Polar residues" evidence="1">
    <location>
        <begin position="1"/>
        <end position="10"/>
    </location>
</feature>
<proteinExistence type="predicted"/>
<reference evidence="2" key="1">
    <citation type="submission" date="2020-05" db="EMBL/GenBank/DDBJ databases">
        <authorList>
            <person name="Chiriac C."/>
            <person name="Salcher M."/>
            <person name="Ghai R."/>
            <person name="Kavagutti S V."/>
        </authorList>
    </citation>
    <scope>NUCLEOTIDE SEQUENCE</scope>
</reference>
<accession>A0A6J7WXZ3</accession>
<organism evidence="2">
    <name type="scientific">uncultured Caudovirales phage</name>
    <dbReference type="NCBI Taxonomy" id="2100421"/>
    <lineage>
        <taxon>Viruses</taxon>
        <taxon>Duplodnaviria</taxon>
        <taxon>Heunggongvirae</taxon>
        <taxon>Uroviricota</taxon>
        <taxon>Caudoviricetes</taxon>
        <taxon>Peduoviridae</taxon>
        <taxon>Maltschvirus</taxon>
        <taxon>Maltschvirus maltsch</taxon>
    </lineage>
</organism>
<gene>
    <name evidence="2" type="ORF">UFOVP365_32</name>
</gene>
<feature type="compositionally biased region" description="Basic and acidic residues" evidence="1">
    <location>
        <begin position="12"/>
        <end position="21"/>
    </location>
</feature>
<feature type="region of interest" description="Disordered" evidence="1">
    <location>
        <begin position="1"/>
        <end position="21"/>
    </location>
</feature>
<protein>
    <submittedName>
        <fullName evidence="2">Uncharacterized protein</fullName>
    </submittedName>
</protein>
<feature type="region of interest" description="Disordered" evidence="1">
    <location>
        <begin position="139"/>
        <end position="160"/>
    </location>
</feature>
<dbReference type="EMBL" id="LR798309">
    <property type="protein sequence ID" value="CAB5222846.1"/>
    <property type="molecule type" value="Genomic_DNA"/>
</dbReference>